<dbReference type="Pfam" id="PF14616">
    <property type="entry name" value="Rua1_C"/>
    <property type="match status" value="1"/>
</dbReference>
<evidence type="ECO:0000259" key="2">
    <source>
        <dbReference type="Pfam" id="PF14616"/>
    </source>
</evidence>
<feature type="compositionally biased region" description="Polar residues" evidence="1">
    <location>
        <begin position="60"/>
        <end position="69"/>
    </location>
</feature>
<dbReference type="PANTHER" id="PTHR28125:SF3">
    <property type="entry name" value="TRANSCRIPTION REGULATOR RUA1 C-TERMINAL DOMAIN-CONTAINING PROTEIN"/>
    <property type="match status" value="1"/>
</dbReference>
<proteinExistence type="predicted"/>
<accession>A0A261Y890</accession>
<reference evidence="3 4" key="1">
    <citation type="journal article" date="2017" name="Mycologia">
        <title>Bifiguratus adelaidae, gen. et sp. nov., a new member of Mucoromycotina in endophytic and soil-dwelling habitats.</title>
        <authorList>
            <person name="Torres-Cruz T.J."/>
            <person name="Billingsley Tobias T.L."/>
            <person name="Almatruk M."/>
            <person name="Hesse C."/>
            <person name="Kuske C.R."/>
            <person name="Desiro A."/>
            <person name="Benucci G.M."/>
            <person name="Bonito G."/>
            <person name="Stajich J.E."/>
            <person name="Dunlap C."/>
            <person name="Arnold A.E."/>
            <person name="Porras-Alfaro A."/>
        </authorList>
    </citation>
    <scope>NUCLEOTIDE SEQUENCE [LARGE SCALE GENOMIC DNA]</scope>
    <source>
        <strain evidence="3 4">AZ0501</strain>
    </source>
</reference>
<dbReference type="EMBL" id="MVBO01000002">
    <property type="protein sequence ID" value="OZJ06684.1"/>
    <property type="molecule type" value="Genomic_DNA"/>
</dbReference>
<evidence type="ECO:0000313" key="4">
    <source>
        <dbReference type="Proteomes" id="UP000242875"/>
    </source>
</evidence>
<comment type="caution">
    <text evidence="3">The sequence shown here is derived from an EMBL/GenBank/DDBJ whole genome shotgun (WGS) entry which is preliminary data.</text>
</comment>
<dbReference type="OrthoDB" id="5595379at2759"/>
<protein>
    <recommendedName>
        <fullName evidence="2">Transcription regulator Rua1 C-terminal domain-containing protein</fullName>
    </recommendedName>
</protein>
<gene>
    <name evidence="3" type="ORF">BZG36_00387</name>
</gene>
<dbReference type="Proteomes" id="UP000242875">
    <property type="component" value="Unassembled WGS sequence"/>
</dbReference>
<keyword evidence="4" id="KW-1185">Reference proteome</keyword>
<feature type="domain" description="Transcription regulator Rua1 C-terminal" evidence="2">
    <location>
        <begin position="420"/>
        <end position="516"/>
    </location>
</feature>
<sequence>MNFQELLSQPTDMSLLNLRYPDHSSGSTPAETYFKPESVSSSAVPSLPVHTLPDFMSAHIDSTISPNSMTPQTQPNQLTPQSTSSEGNKLRQEKRKSSPAALQNSAFPMIPDIETSSFSTNGNPMDDVSLMANFHNRPAEYMKNGKDAFVGHKYNEWESLAPQTSLPTTTTFGDLFHPGGTPTPFFLSDEASRRHSVDVGAFWRQNGLREISPEMKNEFIGDLATHGEFAPMSHGLVHDKHSVPDPSRLSWLSDSVITDGASMLEEAMLPPNAPPFGMNGPHMFVPGQRFPPTPTGSMRQTHQTQFVPQRKRSIADVAMEDANNPALADELFGVIPPMPSMQSNQNATNPHEMFRKRTKSLDMGNPLSLNMGDVGGTPTMELSAGEVSGQYPEMAPEDVDAANADPDAKPRRQRLRYSGDRYTPQWVRYSGQAKEGFCDTCKPGKWLQLKNSAYWYHKQFLHGISSVSGKEFLAPLDSRWADQDIMEGLCHQCHQWVPISNAKRRNSVLWYRHAHKVVSCVSQAEELDSETAMTKEATKCADAAISEVYIL</sequence>
<dbReference type="InterPro" id="IPR028012">
    <property type="entry name" value="Rua1_C"/>
</dbReference>
<feature type="compositionally biased region" description="Low complexity" evidence="1">
    <location>
        <begin position="70"/>
        <end position="85"/>
    </location>
</feature>
<organism evidence="3 4">
    <name type="scientific">Bifiguratus adelaidae</name>
    <dbReference type="NCBI Taxonomy" id="1938954"/>
    <lineage>
        <taxon>Eukaryota</taxon>
        <taxon>Fungi</taxon>
        <taxon>Fungi incertae sedis</taxon>
        <taxon>Mucoromycota</taxon>
        <taxon>Mucoromycotina</taxon>
        <taxon>Endogonomycetes</taxon>
        <taxon>Endogonales</taxon>
        <taxon>Endogonales incertae sedis</taxon>
        <taxon>Bifiguratus</taxon>
    </lineage>
</organism>
<evidence type="ECO:0000256" key="1">
    <source>
        <dbReference type="SAM" id="MobiDB-lite"/>
    </source>
</evidence>
<dbReference type="AlphaFoldDB" id="A0A261Y890"/>
<feature type="region of interest" description="Disordered" evidence="1">
    <location>
        <begin position="59"/>
        <end position="108"/>
    </location>
</feature>
<dbReference type="PANTHER" id="PTHR28125">
    <property type="entry name" value="MEIOTIC EXPRESSION UP-REGULATED PROTEIN 26"/>
    <property type="match status" value="1"/>
</dbReference>
<evidence type="ECO:0000313" key="3">
    <source>
        <dbReference type="EMBL" id="OZJ06684.1"/>
    </source>
</evidence>
<name>A0A261Y890_9FUNG</name>